<dbReference type="OrthoDB" id="6058203at2759"/>
<dbReference type="InterPro" id="IPR050348">
    <property type="entry name" value="Protein-Tyr_Phosphatase"/>
</dbReference>
<evidence type="ECO:0000256" key="1">
    <source>
        <dbReference type="ARBA" id="ARBA00009649"/>
    </source>
</evidence>
<feature type="domain" description="Tyrosine specific protein phosphatases" evidence="5">
    <location>
        <begin position="658"/>
        <end position="732"/>
    </location>
</feature>
<dbReference type="GeneID" id="5127220"/>
<dbReference type="OMA" id="KDWPDLG"/>
<dbReference type="Gene3D" id="3.40.250.10">
    <property type="entry name" value="Rhodanese-like domain"/>
    <property type="match status" value="1"/>
</dbReference>
<proteinExistence type="inferred from homology"/>
<dbReference type="RefSeq" id="XP_001485238.2">
    <property type="nucleotide sequence ID" value="XM_001485188.1"/>
</dbReference>
<dbReference type="SMART" id="SM00450">
    <property type="entry name" value="RHOD"/>
    <property type="match status" value="1"/>
</dbReference>
<organism evidence="7 8">
    <name type="scientific">Meyerozyma guilliermondii (strain ATCC 6260 / CBS 566 / DSM 6381 / JCM 1539 / NBRC 10279 / NRRL Y-324)</name>
    <name type="common">Yeast</name>
    <name type="synonym">Candida guilliermondii</name>
    <dbReference type="NCBI Taxonomy" id="294746"/>
    <lineage>
        <taxon>Eukaryota</taxon>
        <taxon>Fungi</taxon>
        <taxon>Dikarya</taxon>
        <taxon>Ascomycota</taxon>
        <taxon>Saccharomycotina</taxon>
        <taxon>Pichiomycetes</taxon>
        <taxon>Debaryomycetaceae</taxon>
        <taxon>Meyerozyma</taxon>
    </lineage>
</organism>
<dbReference type="PANTHER" id="PTHR19134:SF561">
    <property type="entry name" value="PROTEIN TYROSINE PHOSPHATASE 36E, ISOFORM A"/>
    <property type="match status" value="1"/>
</dbReference>
<dbReference type="eggNOG" id="KOG0789">
    <property type="taxonomic scope" value="Eukaryota"/>
</dbReference>
<dbReference type="InterPro" id="IPR000387">
    <property type="entry name" value="Tyr_Pase_dom"/>
</dbReference>
<dbReference type="EMBL" id="CH408157">
    <property type="protein sequence ID" value="EDK38869.2"/>
    <property type="molecule type" value="Genomic_DNA"/>
</dbReference>
<dbReference type="Pfam" id="PF00102">
    <property type="entry name" value="Y_phosphatase"/>
    <property type="match status" value="1"/>
</dbReference>
<dbReference type="InterPro" id="IPR000242">
    <property type="entry name" value="PTP_cat"/>
</dbReference>
<dbReference type="SMART" id="SM00194">
    <property type="entry name" value="PTPc"/>
    <property type="match status" value="1"/>
</dbReference>
<dbReference type="VEuPathDB" id="FungiDB:PGUG_02967"/>
<reference evidence="7 8" key="1">
    <citation type="journal article" date="2009" name="Nature">
        <title>Evolution of pathogenicity and sexual reproduction in eight Candida genomes.</title>
        <authorList>
            <person name="Butler G."/>
            <person name="Rasmussen M.D."/>
            <person name="Lin M.F."/>
            <person name="Santos M.A."/>
            <person name="Sakthikumar S."/>
            <person name="Munro C.A."/>
            <person name="Rheinbay E."/>
            <person name="Grabherr M."/>
            <person name="Forche A."/>
            <person name="Reedy J.L."/>
            <person name="Agrafioti I."/>
            <person name="Arnaud M.B."/>
            <person name="Bates S."/>
            <person name="Brown A.J."/>
            <person name="Brunke S."/>
            <person name="Costanzo M.C."/>
            <person name="Fitzpatrick D.A."/>
            <person name="de Groot P.W."/>
            <person name="Harris D."/>
            <person name="Hoyer L.L."/>
            <person name="Hube B."/>
            <person name="Klis F.M."/>
            <person name="Kodira C."/>
            <person name="Lennard N."/>
            <person name="Logue M.E."/>
            <person name="Martin R."/>
            <person name="Neiman A.M."/>
            <person name="Nikolaou E."/>
            <person name="Quail M.A."/>
            <person name="Quinn J."/>
            <person name="Santos M.C."/>
            <person name="Schmitzberger F.F."/>
            <person name="Sherlock G."/>
            <person name="Shah P."/>
            <person name="Silverstein K.A."/>
            <person name="Skrzypek M.S."/>
            <person name="Soll D."/>
            <person name="Staggs R."/>
            <person name="Stansfield I."/>
            <person name="Stumpf M.P."/>
            <person name="Sudbery P.E."/>
            <person name="Srikantha T."/>
            <person name="Zeng Q."/>
            <person name="Berman J."/>
            <person name="Berriman M."/>
            <person name="Heitman J."/>
            <person name="Gow N.A."/>
            <person name="Lorenz M.C."/>
            <person name="Birren B.W."/>
            <person name="Kellis M."/>
            <person name="Cuomo C.A."/>
        </authorList>
    </citation>
    <scope>NUCLEOTIDE SEQUENCE [LARGE SCALE GENOMIC DNA]</scope>
    <source>
        <strain evidence="8">ATCC 6260 / CBS 566 / DSM 6381 / JCM 1539 / NBRC 10279 / NRRL Y-324</strain>
    </source>
</reference>
<evidence type="ECO:0000313" key="8">
    <source>
        <dbReference type="Proteomes" id="UP000001997"/>
    </source>
</evidence>
<sequence length="767" mass="85588">MSSSPAVCPSPGYGFPPTGGDYFSAKKSPSRLKSSMIPKELPEDFSMNTQPDYFTSGVPQKDDYFVNFPPKDTSKAPTPPVNPHKQYNSFGSTLSHNTDGHSAHSSMTFDDMSDTGSIHKPRSTTEPRFSFHGSQPSMSSHKSSSPPPLMTLSSLPHQSDVAKTTPPGFTKHNTSPMSLSFGCPSTHVHPHHAIPIPKDSRPLIEQLPHVSYLPSPKLSDTIENSNTLIVDVRPFADYIKSHIKGAINICLPSTLLKRQSYTISRCVTSMPAYEKSIVSSFVDNHQSHDAVILYDTTGSSSNLYHLACKFGDKSIFKSRIYILDEAYAVFKEVYPDNIVSGTADISSNKPGKEDHLSKSLSSCSLTEETKTPTLHFTPILSNFKLPDTPRNTFKIRHNEEVLSPQLDSRQTITLENSSLSNEERAKLPNWILQTVDNPITIERDFQTLEKFEKKRLLHALSGQKLKRDCANDSHDASSPTFVPSITSGIELGHKNRYKDIFVYEHSRVRLQEQQQQACDYINASYIDPSGLQEFSKDPSKLQCNYIATQGPLNSTIGDFWKCALDNHCSIIVSLTGETENGVDKCSPFWRAGTYTSNSTSIVVSLEEDAQIDENLLLRRFTVSMGNNKPQSVLQIHLLSWPDMGSISKSEDILTVVFLKQFLSDKLKSSDGRAMIHCSAGCGRTGTLCAIDTILSLMKTNGTNEFERDPVYAIVNSFRNQRISMVQNLRQYNSIYDTILLFLKDEANGTRHWRHLEDNCLVQNFLNT</sequence>
<dbReference type="PRINTS" id="PR00700">
    <property type="entry name" value="PRTYPHPHTASE"/>
</dbReference>
<dbReference type="PANTHER" id="PTHR19134">
    <property type="entry name" value="RECEPTOR-TYPE TYROSINE-PROTEIN PHOSPHATASE"/>
    <property type="match status" value="1"/>
</dbReference>
<dbReference type="SUPFAM" id="SSF52799">
    <property type="entry name" value="(Phosphotyrosine protein) phosphatases II"/>
    <property type="match status" value="1"/>
</dbReference>
<evidence type="ECO:0000259" key="5">
    <source>
        <dbReference type="PROSITE" id="PS50056"/>
    </source>
</evidence>
<dbReference type="FunCoup" id="A5DI66">
    <property type="interactions" value="93"/>
</dbReference>
<dbReference type="PROSITE" id="PS00383">
    <property type="entry name" value="TYR_PHOSPHATASE_1"/>
    <property type="match status" value="1"/>
</dbReference>
<dbReference type="PROSITE" id="PS50206">
    <property type="entry name" value="RHODANESE_3"/>
    <property type="match status" value="1"/>
</dbReference>
<evidence type="ECO:0000256" key="3">
    <source>
        <dbReference type="SAM" id="MobiDB-lite"/>
    </source>
</evidence>
<evidence type="ECO:0000259" key="6">
    <source>
        <dbReference type="PROSITE" id="PS50206"/>
    </source>
</evidence>
<dbReference type="EC" id="3.1.3.48" evidence="2"/>
<evidence type="ECO:0000313" key="7">
    <source>
        <dbReference type="EMBL" id="EDK38869.2"/>
    </source>
</evidence>
<dbReference type="InterPro" id="IPR029021">
    <property type="entry name" value="Prot-tyrosine_phosphatase-like"/>
</dbReference>
<name>A5DI66_PICGU</name>
<feature type="region of interest" description="Disordered" evidence="3">
    <location>
        <begin position="40"/>
        <end position="176"/>
    </location>
</feature>
<dbReference type="InParanoid" id="A5DI66"/>
<dbReference type="InterPro" id="IPR001763">
    <property type="entry name" value="Rhodanese-like_dom"/>
</dbReference>
<dbReference type="SUPFAM" id="SSF52821">
    <property type="entry name" value="Rhodanese/Cell cycle control phosphatase"/>
    <property type="match status" value="1"/>
</dbReference>
<dbReference type="GO" id="GO:0004725">
    <property type="term" value="F:protein tyrosine phosphatase activity"/>
    <property type="evidence" value="ECO:0007669"/>
    <property type="project" value="UniProtKB-EC"/>
</dbReference>
<feature type="compositionally biased region" description="Polar residues" evidence="3">
    <location>
        <begin position="85"/>
        <end position="97"/>
    </location>
</feature>
<dbReference type="STRING" id="294746.A5DI66"/>
<feature type="domain" description="Tyrosine-protein phosphatase" evidence="4">
    <location>
        <begin position="494"/>
        <end position="741"/>
    </location>
</feature>
<dbReference type="CDD" id="cd18533">
    <property type="entry name" value="PTP_fungal"/>
    <property type="match status" value="1"/>
</dbReference>
<evidence type="ECO:0000259" key="4">
    <source>
        <dbReference type="PROSITE" id="PS50055"/>
    </source>
</evidence>
<dbReference type="InterPro" id="IPR003595">
    <property type="entry name" value="Tyr_Pase_cat"/>
</dbReference>
<keyword evidence="8" id="KW-1185">Reference proteome</keyword>
<dbReference type="Proteomes" id="UP000001997">
    <property type="component" value="Unassembled WGS sequence"/>
</dbReference>
<evidence type="ECO:0000256" key="2">
    <source>
        <dbReference type="ARBA" id="ARBA00013064"/>
    </source>
</evidence>
<dbReference type="SMART" id="SM00404">
    <property type="entry name" value="PTPc_motif"/>
    <property type="match status" value="1"/>
</dbReference>
<dbReference type="KEGG" id="pgu:PGUG_02967"/>
<protein>
    <recommendedName>
        <fullName evidence="2">protein-tyrosine-phosphatase</fullName>
        <ecNumber evidence="2">3.1.3.48</ecNumber>
    </recommendedName>
</protein>
<feature type="domain" description="Rhodanese" evidence="6">
    <location>
        <begin position="223"/>
        <end position="338"/>
    </location>
</feature>
<dbReference type="Gene3D" id="3.90.190.10">
    <property type="entry name" value="Protein tyrosine phosphatase superfamily"/>
    <property type="match status" value="1"/>
</dbReference>
<gene>
    <name evidence="7" type="ORF">PGUG_02967</name>
</gene>
<accession>A5DI66</accession>
<feature type="region of interest" description="Disordered" evidence="3">
    <location>
        <begin position="1"/>
        <end position="28"/>
    </location>
</feature>
<dbReference type="PROSITE" id="PS50056">
    <property type="entry name" value="TYR_PHOSPHATASE_2"/>
    <property type="match status" value="1"/>
</dbReference>
<dbReference type="Pfam" id="PF00581">
    <property type="entry name" value="Rhodanese"/>
    <property type="match status" value="1"/>
</dbReference>
<dbReference type="InterPro" id="IPR036873">
    <property type="entry name" value="Rhodanese-like_dom_sf"/>
</dbReference>
<dbReference type="AlphaFoldDB" id="A5DI66"/>
<dbReference type="PROSITE" id="PS50055">
    <property type="entry name" value="TYR_PHOSPHATASE_PTP"/>
    <property type="match status" value="1"/>
</dbReference>
<dbReference type="InterPro" id="IPR016130">
    <property type="entry name" value="Tyr_Pase_AS"/>
</dbReference>
<feature type="compositionally biased region" description="Low complexity" evidence="3">
    <location>
        <begin position="134"/>
        <end position="156"/>
    </location>
</feature>
<comment type="similarity">
    <text evidence="1">Belongs to the protein-tyrosine phosphatase family. Non-receptor class subfamily.</text>
</comment>
<dbReference type="HOGENOM" id="CLU_007989_0_0_1"/>